<dbReference type="RefSeq" id="WP_168104822.1">
    <property type="nucleotide sequence ID" value="NZ_CP051215.1"/>
</dbReference>
<comment type="caution">
    <text evidence="10">Lacks conserved residue(s) required for the propagation of feature annotation.</text>
</comment>
<comment type="function">
    <text evidence="10">Releases the supercoiling and torsional tension of DNA, which is introduced during the DNA replication and transcription, by transiently cleaving and rejoining one strand of the DNA duplex. Introduces a single-strand break via transesterification at a target site in duplex DNA. The scissile phosphodiester is attacked by the catalytic tyrosine of the enzyme, resulting in the formation of a DNA-(5'-phosphotyrosyl)-enzyme intermediate and the expulsion of a 3'-OH DNA strand. The free DNA strand then undergoes passage around the unbroken strand, thus removing DNA supercoils. Finally, in the religation step, the DNA 3'-OH attacks the covalent intermediate to expel the active-site tyrosine and restore the DNA phosphodiester backbone.</text>
</comment>
<keyword evidence="6" id="KW-0460">Magnesium</keyword>
<evidence type="ECO:0000256" key="5">
    <source>
        <dbReference type="ARBA" id="ARBA00022833"/>
    </source>
</evidence>
<feature type="site" description="Interaction with DNA" evidence="10">
    <location>
        <position position="144"/>
    </location>
</feature>
<keyword evidence="8 10" id="KW-0238">DNA-binding</keyword>
<dbReference type="CDD" id="cd00186">
    <property type="entry name" value="TOP1Ac"/>
    <property type="match status" value="1"/>
</dbReference>
<dbReference type="InterPro" id="IPR013498">
    <property type="entry name" value="Topo_IA_Znf"/>
</dbReference>
<evidence type="ECO:0000313" key="14">
    <source>
        <dbReference type="Proteomes" id="UP000584587"/>
    </source>
</evidence>
<evidence type="ECO:0000256" key="3">
    <source>
        <dbReference type="ARBA" id="ARBA00022723"/>
    </source>
</evidence>
<name>A0A846TPY3_9MOLU</name>
<dbReference type="InterPro" id="IPR013824">
    <property type="entry name" value="Topo_IA_cen_sub1"/>
</dbReference>
<keyword evidence="14" id="KW-1185">Reference proteome</keyword>
<dbReference type="InterPro" id="IPR006171">
    <property type="entry name" value="TOPRIM_dom"/>
</dbReference>
<dbReference type="GO" id="GO:0008270">
    <property type="term" value="F:zinc ion binding"/>
    <property type="evidence" value="ECO:0007669"/>
    <property type="project" value="UniProtKB-KW"/>
</dbReference>
<keyword evidence="3" id="KW-0479">Metal-binding</keyword>
<dbReference type="GO" id="GO:0006265">
    <property type="term" value="P:DNA topological change"/>
    <property type="evidence" value="ECO:0007669"/>
    <property type="project" value="UniProtKB-UniRule"/>
</dbReference>
<dbReference type="Proteomes" id="UP000584587">
    <property type="component" value="Unassembled WGS sequence"/>
</dbReference>
<evidence type="ECO:0000259" key="11">
    <source>
        <dbReference type="PROSITE" id="PS50880"/>
    </source>
</evidence>
<evidence type="ECO:0000256" key="2">
    <source>
        <dbReference type="ARBA" id="ARBA00009446"/>
    </source>
</evidence>
<evidence type="ECO:0000256" key="6">
    <source>
        <dbReference type="ARBA" id="ARBA00022842"/>
    </source>
</evidence>
<dbReference type="Pfam" id="PF01131">
    <property type="entry name" value="Topoisom_bac"/>
    <property type="match status" value="1"/>
</dbReference>
<comment type="caution">
    <text evidence="13">The sequence shown here is derived from an EMBL/GenBank/DDBJ whole genome shotgun (WGS) entry which is preliminary data.</text>
</comment>
<dbReference type="InterPro" id="IPR003601">
    <property type="entry name" value="Topo_IA_2"/>
</dbReference>
<dbReference type="SMART" id="SM00436">
    <property type="entry name" value="TOP1Bc"/>
    <property type="match status" value="1"/>
</dbReference>
<dbReference type="InterPro" id="IPR013497">
    <property type="entry name" value="Topo_IA_cen"/>
</dbReference>
<feature type="site" description="Interaction with DNA" evidence="10">
    <location>
        <position position="33"/>
    </location>
</feature>
<protein>
    <recommendedName>
        <fullName evidence="10">DNA topoisomerase 1</fullName>
        <ecNumber evidence="10">5.6.2.1</ecNumber>
    </recommendedName>
    <alternativeName>
        <fullName evidence="10">DNA topoisomerase I</fullName>
    </alternativeName>
</protein>
<dbReference type="GO" id="GO:0003677">
    <property type="term" value="F:DNA binding"/>
    <property type="evidence" value="ECO:0007669"/>
    <property type="project" value="UniProtKB-KW"/>
</dbReference>
<feature type="active site" description="O-(5'-phospho-DNA)-tyrosine intermediate" evidence="10">
    <location>
        <position position="291"/>
    </location>
</feature>
<dbReference type="GO" id="GO:0005694">
    <property type="term" value="C:chromosome"/>
    <property type="evidence" value="ECO:0007669"/>
    <property type="project" value="InterPro"/>
</dbReference>
<dbReference type="SMART" id="SM00437">
    <property type="entry name" value="TOP1Ac"/>
    <property type="match status" value="1"/>
</dbReference>
<evidence type="ECO:0000313" key="13">
    <source>
        <dbReference type="EMBL" id="NKE38350.1"/>
    </source>
</evidence>
<dbReference type="InterPro" id="IPR000380">
    <property type="entry name" value="Topo_IA"/>
</dbReference>
<keyword evidence="4" id="KW-0863">Zinc-finger</keyword>
<dbReference type="SMART" id="SM00493">
    <property type="entry name" value="TOPRIM"/>
    <property type="match status" value="1"/>
</dbReference>
<dbReference type="PROSITE" id="PS00396">
    <property type="entry name" value="TOPO_IA_1"/>
    <property type="match status" value="1"/>
</dbReference>
<feature type="site" description="Interaction with DNA" evidence="10">
    <location>
        <position position="293"/>
    </location>
</feature>
<feature type="site" description="Interaction with DNA" evidence="10">
    <location>
        <position position="140"/>
    </location>
</feature>
<feature type="domain" description="Toprim" evidence="11">
    <location>
        <begin position="3"/>
        <end position="114"/>
    </location>
</feature>
<dbReference type="InterPro" id="IPR023406">
    <property type="entry name" value="Topo_IA_AS"/>
</dbReference>
<evidence type="ECO:0000259" key="12">
    <source>
        <dbReference type="PROSITE" id="PS52039"/>
    </source>
</evidence>
<comment type="subunit">
    <text evidence="10">Monomer.</text>
</comment>
<dbReference type="PRINTS" id="PR00417">
    <property type="entry name" value="PRTPISMRASEI"/>
</dbReference>
<dbReference type="EMBL" id="JAAVVK010000001">
    <property type="protein sequence ID" value="NKE38350.1"/>
    <property type="molecule type" value="Genomic_DNA"/>
</dbReference>
<evidence type="ECO:0000256" key="1">
    <source>
        <dbReference type="ARBA" id="ARBA00000213"/>
    </source>
</evidence>
<dbReference type="Pfam" id="PF01751">
    <property type="entry name" value="Toprim"/>
    <property type="match status" value="1"/>
</dbReference>
<gene>
    <name evidence="10 13" type="primary">topA</name>
    <name evidence="13" type="ORF">HER12_01080</name>
</gene>
<accession>A0A846TPY3</accession>
<sequence>MSSKLVIMESPTKSKTVASYLGSDYVVLSSDGHIRDLAAKGPFGLGINFDDYTPIYRTPRAKMPKIKELKAAAKKADHIYLATDHDREGEAIAFHLDSVLETKGKSSRVTFNEITKDAILTAMENDHNLDMNLVHSQQARQMLDRMIGFRLSNLLQKKIGSRSAGRVQSVALKLIAMREREIANFVPEEFWTITSAYQDFILTLEKYQNEAIKITNEKEALAIKAALSTSYKVTSITKQSRKRNSLNPLTTSTMLQAATQLNFTTLKTTFIAQQLYEGIEIKGKLQGFISYPRTDSIRLNSSFIETAKELIVQTYGQEYLGAEKSQTNKKNVQDAHEAIRPTDLAITPKIASQFLNKDQMKLYQLIYNRTLSSLMAPAKLLTTTIWFDNNNYQFKLSGQEIEFKGFLIIDDSSIEKEEVLNLPNLKQDEVISTDKVNLQQNFTKPKPRYSEARLIKTLEDLGIGRPSTYSPILNTIKVRGYVILENKAFKATEKGLLTNDKLQEFFYDIINENYTSQVEAELDSIAQGQLVMNQVVEDFWLKFEPRVENAFENMKEEKIKPKLLDEICPLCHEHQLVERVGRYGKFIGCSGFPKCRYIKKEVKIIKPCPTCKTGNLVVKSGKGNRKFLGCTNYPDCKHIEKYEDDENKK</sequence>
<dbReference type="PANTHER" id="PTHR42785:SF1">
    <property type="entry name" value="DNA TOPOISOMERASE"/>
    <property type="match status" value="1"/>
</dbReference>
<dbReference type="PROSITE" id="PS52039">
    <property type="entry name" value="TOPO_IA_2"/>
    <property type="match status" value="1"/>
</dbReference>
<dbReference type="InterPro" id="IPR028612">
    <property type="entry name" value="Topoisom_1_IA"/>
</dbReference>
<evidence type="ECO:0000256" key="7">
    <source>
        <dbReference type="ARBA" id="ARBA00023029"/>
    </source>
</evidence>
<dbReference type="Gene3D" id="2.70.20.10">
    <property type="entry name" value="Topoisomerase I, domain 3"/>
    <property type="match status" value="1"/>
</dbReference>
<organism evidence="13 14">
    <name type="scientific">Spiroplasma platyhelix PALS-1</name>
    <dbReference type="NCBI Taxonomy" id="1276218"/>
    <lineage>
        <taxon>Bacteria</taxon>
        <taxon>Bacillati</taxon>
        <taxon>Mycoplasmatota</taxon>
        <taxon>Mollicutes</taxon>
        <taxon>Entomoplasmatales</taxon>
        <taxon>Spiroplasmataceae</taxon>
        <taxon>Spiroplasma</taxon>
    </lineage>
</organism>
<dbReference type="AlphaFoldDB" id="A0A846TPY3"/>
<dbReference type="SUPFAM" id="SSF56712">
    <property type="entry name" value="Prokaryotic type I DNA topoisomerase"/>
    <property type="match status" value="1"/>
</dbReference>
<keyword evidence="5" id="KW-0862">Zinc</keyword>
<comment type="catalytic activity">
    <reaction evidence="1 10">
        <text>ATP-independent breakage of single-stranded DNA, followed by passage and rejoining.</text>
        <dbReference type="EC" id="5.6.2.1"/>
    </reaction>
</comment>
<evidence type="ECO:0000256" key="9">
    <source>
        <dbReference type="ARBA" id="ARBA00023235"/>
    </source>
</evidence>
<dbReference type="Gene3D" id="1.10.290.10">
    <property type="entry name" value="Topoisomerase I, domain 4"/>
    <property type="match status" value="1"/>
</dbReference>
<dbReference type="GO" id="GO:0003917">
    <property type="term" value="F:DNA topoisomerase type I (single strand cut, ATP-independent) activity"/>
    <property type="evidence" value="ECO:0007669"/>
    <property type="project" value="UniProtKB-UniRule"/>
</dbReference>
<comment type="similarity">
    <text evidence="2 10">Belongs to the type IA topoisomerase family.</text>
</comment>
<evidence type="ECO:0000256" key="10">
    <source>
        <dbReference type="HAMAP-Rule" id="MF_00952"/>
    </source>
</evidence>
<dbReference type="InterPro" id="IPR003602">
    <property type="entry name" value="Topo_IA_DNA-bd_dom"/>
</dbReference>
<dbReference type="InterPro" id="IPR005733">
    <property type="entry name" value="TopoI_bac-type"/>
</dbReference>
<feature type="domain" description="Topo IA-type catalytic" evidence="12">
    <location>
        <begin position="130"/>
        <end position="547"/>
    </location>
</feature>
<dbReference type="HAMAP" id="MF_00952">
    <property type="entry name" value="Topoisom_1_prok"/>
    <property type="match status" value="1"/>
</dbReference>
<dbReference type="PANTHER" id="PTHR42785">
    <property type="entry name" value="DNA TOPOISOMERASE, TYPE IA, CORE"/>
    <property type="match status" value="1"/>
</dbReference>
<dbReference type="Gene3D" id="1.10.460.10">
    <property type="entry name" value="Topoisomerase I, domain 2"/>
    <property type="match status" value="1"/>
</dbReference>
<dbReference type="Pfam" id="PF01396">
    <property type="entry name" value="Zn_ribbon_Top1"/>
    <property type="match status" value="2"/>
</dbReference>
<evidence type="ECO:0000256" key="8">
    <source>
        <dbReference type="ARBA" id="ARBA00023125"/>
    </source>
</evidence>
<dbReference type="InterPro" id="IPR013826">
    <property type="entry name" value="Topo_IA_cen_sub3"/>
</dbReference>
<reference evidence="13 14" key="1">
    <citation type="submission" date="2020-04" db="EMBL/GenBank/DDBJ databases">
        <title>Complete genome sequence of Spiroplasma platyhelix ATCC 51748, an insect isolate.</title>
        <authorList>
            <person name="Green E.A."/>
            <person name="Klassen J.L."/>
        </authorList>
    </citation>
    <scope>NUCLEOTIDE SEQUENCE [LARGE SCALE GENOMIC DNA]</scope>
    <source>
        <strain evidence="13 14">PALS-1</strain>
    </source>
</reference>
<dbReference type="NCBIfam" id="TIGR01051">
    <property type="entry name" value="topA_bact"/>
    <property type="match status" value="1"/>
</dbReference>
<evidence type="ECO:0000256" key="4">
    <source>
        <dbReference type="ARBA" id="ARBA00022771"/>
    </source>
</evidence>
<dbReference type="EC" id="5.6.2.1" evidence="10"/>
<dbReference type="Gene3D" id="3.30.65.10">
    <property type="entry name" value="Bacterial Topoisomerase I, domain 1"/>
    <property type="match status" value="2"/>
</dbReference>
<feature type="site" description="Interaction with DNA" evidence="10">
    <location>
        <position position="479"/>
    </location>
</feature>
<dbReference type="Gene3D" id="3.40.50.140">
    <property type="match status" value="1"/>
</dbReference>
<dbReference type="SUPFAM" id="SSF57783">
    <property type="entry name" value="Zinc beta-ribbon"/>
    <property type="match status" value="1"/>
</dbReference>
<feature type="region of interest" description="Interaction with DNA" evidence="10">
    <location>
        <begin position="163"/>
        <end position="168"/>
    </location>
</feature>
<dbReference type="PROSITE" id="PS50880">
    <property type="entry name" value="TOPRIM"/>
    <property type="match status" value="1"/>
</dbReference>
<keyword evidence="7 10" id="KW-0799">Topoisomerase</keyword>
<keyword evidence="9 10" id="KW-0413">Isomerase</keyword>
<dbReference type="InterPro" id="IPR023405">
    <property type="entry name" value="Topo_IA_core_domain"/>
</dbReference>
<dbReference type="InterPro" id="IPR013825">
    <property type="entry name" value="Topo_IA_cen_sub2"/>
</dbReference>
<proteinExistence type="inferred from homology"/>